<evidence type="ECO:0000313" key="3">
    <source>
        <dbReference type="Proteomes" id="UP000217648"/>
    </source>
</evidence>
<evidence type="ECO:0000313" key="1">
    <source>
        <dbReference type="EMBL" id="MBC5047061.1"/>
    </source>
</evidence>
<dbReference type="AlphaFoldDB" id="A0A164NAH5"/>
<dbReference type="SUPFAM" id="SSF103084">
    <property type="entry name" value="Holliday junction resolvase RusA"/>
    <property type="match status" value="1"/>
</dbReference>
<dbReference type="Gene3D" id="3.30.1330.70">
    <property type="entry name" value="Holliday junction resolvase RusA"/>
    <property type="match status" value="1"/>
</dbReference>
<dbReference type="Proteomes" id="UP000217648">
    <property type="component" value="Unassembled WGS sequence"/>
</dbReference>
<name>A0A164NAH5_9ENTR</name>
<dbReference type="RefSeq" id="WP_031592532.1">
    <property type="nucleotide sequence ID" value="NZ_AP022142.1"/>
</dbReference>
<dbReference type="Pfam" id="PF05866">
    <property type="entry name" value="RusA"/>
    <property type="match status" value="1"/>
</dbReference>
<dbReference type="GO" id="GO:0006310">
    <property type="term" value="P:DNA recombination"/>
    <property type="evidence" value="ECO:0007669"/>
    <property type="project" value="InterPro"/>
</dbReference>
<dbReference type="GO" id="GO:0000287">
    <property type="term" value="F:magnesium ion binding"/>
    <property type="evidence" value="ECO:0007669"/>
    <property type="project" value="InterPro"/>
</dbReference>
<dbReference type="InterPro" id="IPR008822">
    <property type="entry name" value="Endonuclease_RusA-like"/>
</dbReference>
<accession>A0A2A5MIW8</accession>
<sequence length="122" mass="14048">MKIFNITPMGKPRMTRADKWKQREVVMRYRAFCDEVRLKNVAMPEQGGHITFVVPMPKSWSQKKRVTMNGQAHQQKPDADNMIKALMDALFTDDAHIWDFRVTKVWGESGQILISDIGEVAA</sequence>
<accession>A0A164NAH5</accession>
<comment type="caution">
    <text evidence="2">The sequence shown here is derived from an EMBL/GenBank/DDBJ whole genome shotgun (WGS) entry which is preliminary data.</text>
</comment>
<protein>
    <submittedName>
        <fullName evidence="2">RusA family crossover junction endodeoxyribonuclease</fullName>
    </submittedName>
</protein>
<reference evidence="1" key="2">
    <citation type="submission" date="2020-08" db="EMBL/GenBank/DDBJ databases">
        <title>Genomic evolution and epidemiology of Klebsiella pneumoniae from a major hospital in Beijing, China, over a fifteen-year period: dissemination of known and novel high-risk clones.</title>
        <authorList>
            <person name="Palmieri M."/>
        </authorList>
    </citation>
    <scope>NUCLEOTIDE SEQUENCE</scope>
    <source>
        <strain evidence="1">K7050</strain>
    </source>
</reference>
<evidence type="ECO:0000313" key="2">
    <source>
        <dbReference type="EMBL" id="PCM60800.1"/>
    </source>
</evidence>
<organism evidence="2 3">
    <name type="scientific">Klebsiella quasipneumoniae</name>
    <dbReference type="NCBI Taxonomy" id="1463165"/>
    <lineage>
        <taxon>Bacteria</taxon>
        <taxon>Pseudomonadati</taxon>
        <taxon>Pseudomonadota</taxon>
        <taxon>Gammaproteobacteria</taxon>
        <taxon>Enterobacterales</taxon>
        <taxon>Enterobacteriaceae</taxon>
        <taxon>Klebsiella/Raoultella group</taxon>
        <taxon>Klebsiella</taxon>
        <taxon>Klebsiella pneumoniae complex</taxon>
    </lineage>
</organism>
<dbReference type="EMBL" id="JACNQW010000010">
    <property type="protein sequence ID" value="MBC5047061.1"/>
    <property type="molecule type" value="Genomic_DNA"/>
</dbReference>
<dbReference type="GO" id="GO:0006281">
    <property type="term" value="P:DNA repair"/>
    <property type="evidence" value="ECO:0007669"/>
    <property type="project" value="InterPro"/>
</dbReference>
<gene>
    <name evidence="2" type="ORF">CP911_16055</name>
    <name evidence="1" type="ORF">H8L09_17035</name>
</gene>
<reference evidence="2 3" key="1">
    <citation type="submission" date="2017-09" db="EMBL/GenBank/DDBJ databases">
        <title>Mdr eskape-Ghana.</title>
        <authorList>
            <person name="Agyepong N."/>
            <person name="Janice J."/>
            <person name="Samuelsen O."/>
            <person name="Owusu-Ofori A."/>
            <person name="Sundsfjord A."/>
            <person name="Essack S."/>
            <person name="Pedersen T."/>
        </authorList>
    </citation>
    <scope>NUCLEOTIDE SEQUENCE [LARGE SCALE GENOMIC DNA]</scope>
    <source>
        <strain evidence="2 3">46</strain>
    </source>
</reference>
<dbReference type="Proteomes" id="UP000646540">
    <property type="component" value="Unassembled WGS sequence"/>
</dbReference>
<proteinExistence type="predicted"/>
<dbReference type="EMBL" id="NXHG01000008">
    <property type="protein sequence ID" value="PCM60800.1"/>
    <property type="molecule type" value="Genomic_DNA"/>
</dbReference>
<dbReference type="InterPro" id="IPR036614">
    <property type="entry name" value="RusA-like_sf"/>
</dbReference>